<evidence type="ECO:0000256" key="9">
    <source>
        <dbReference type="ARBA" id="ARBA00023242"/>
    </source>
</evidence>
<dbReference type="InterPro" id="IPR041070">
    <property type="entry name" value="JHD"/>
</dbReference>
<dbReference type="SUPFAM" id="SSF51197">
    <property type="entry name" value="Clavaminate synthase-like"/>
    <property type="match status" value="1"/>
</dbReference>
<dbReference type="AlphaFoldDB" id="A0AB34GTT7"/>
<dbReference type="GO" id="GO:0046872">
    <property type="term" value="F:metal ion binding"/>
    <property type="evidence" value="ECO:0007669"/>
    <property type="project" value="UniProtKB-KW"/>
</dbReference>
<keyword evidence="8" id="KW-0804">Transcription</keyword>
<organism evidence="11 12">
    <name type="scientific">Eschrichtius robustus</name>
    <name type="common">California gray whale</name>
    <name type="synonym">Eschrichtius gibbosus</name>
    <dbReference type="NCBI Taxonomy" id="9764"/>
    <lineage>
        <taxon>Eukaryota</taxon>
        <taxon>Metazoa</taxon>
        <taxon>Chordata</taxon>
        <taxon>Craniata</taxon>
        <taxon>Vertebrata</taxon>
        <taxon>Euteleostomi</taxon>
        <taxon>Mammalia</taxon>
        <taxon>Eutheria</taxon>
        <taxon>Laurasiatheria</taxon>
        <taxon>Artiodactyla</taxon>
        <taxon>Whippomorpha</taxon>
        <taxon>Cetacea</taxon>
        <taxon>Mysticeti</taxon>
        <taxon>Eschrichtiidae</taxon>
        <taxon>Eschrichtius</taxon>
    </lineage>
</organism>
<dbReference type="EMBL" id="JAIQCJ010002089">
    <property type="protein sequence ID" value="KAJ8782909.1"/>
    <property type="molecule type" value="Genomic_DNA"/>
</dbReference>
<dbReference type="Gene3D" id="2.60.120.650">
    <property type="entry name" value="Cupin"/>
    <property type="match status" value="2"/>
</dbReference>
<keyword evidence="3" id="KW-0156">Chromatin regulator</keyword>
<gene>
    <name evidence="11" type="ORF">J1605_009517</name>
</gene>
<dbReference type="Gene3D" id="1.20.58.1360">
    <property type="match status" value="1"/>
</dbReference>
<dbReference type="GO" id="GO:0051213">
    <property type="term" value="F:dioxygenase activity"/>
    <property type="evidence" value="ECO:0007669"/>
    <property type="project" value="UniProtKB-KW"/>
</dbReference>
<evidence type="ECO:0000256" key="3">
    <source>
        <dbReference type="ARBA" id="ARBA00022853"/>
    </source>
</evidence>
<dbReference type="PROSITE" id="PS51184">
    <property type="entry name" value="JMJC"/>
    <property type="match status" value="1"/>
</dbReference>
<sequence length="365" mass="42227">MTCYSYAFLSADEIIVKMHGSQLTQRYLEKHGFEVPIMVPKLDDLGLRLPPPTFSVMDVERYVGTNLIPLITWENMGEKVFYLIKPTDDNLALYESWSSSVTQSEVFFGDKVDKCYKCVVKQGHTLFVPTGWIHAVLTSQDCMAFGGNFLHNLNIGMQLRCYEMEKRLKTPDLFKFPFFEAICWFVAKNLLETLKELREDGFQPQTYLVQGVKALHTALKLWMKKELVSEHAFEIPDNVRPGHLIKELSKVIRAIEEENGKPVKSQGIPTVCPVSRSSNEAASPHHSRRRMRKLRDHNVRTPSNLDILELHTREVLRRLEMCPWEEASFRSMGTRETWSFLKGLQKDCRKRTVRPFLLSDLCLVL</sequence>
<evidence type="ECO:0000256" key="7">
    <source>
        <dbReference type="ARBA" id="ARBA00023015"/>
    </source>
</evidence>
<reference evidence="11 12" key="1">
    <citation type="submission" date="2022-11" db="EMBL/GenBank/DDBJ databases">
        <title>Whole genome sequence of Eschrichtius robustus ER-17-0199.</title>
        <authorList>
            <person name="Bruniche-Olsen A."/>
            <person name="Black A.N."/>
            <person name="Fields C.J."/>
            <person name="Walden K."/>
            <person name="Dewoody J.A."/>
        </authorList>
    </citation>
    <scope>NUCLEOTIDE SEQUENCE [LARGE SCALE GENOMIC DNA]</scope>
    <source>
        <strain evidence="11">ER-17-0199</strain>
        <tissue evidence="11">Blubber</tissue>
    </source>
</reference>
<keyword evidence="4" id="KW-0223">Dioxygenase</keyword>
<dbReference type="InterPro" id="IPR003347">
    <property type="entry name" value="JmjC_dom"/>
</dbReference>
<keyword evidence="5" id="KW-0560">Oxidoreductase</keyword>
<evidence type="ECO:0000256" key="1">
    <source>
        <dbReference type="ARBA" id="ARBA00004123"/>
    </source>
</evidence>
<dbReference type="PANTHER" id="PTHR23123">
    <property type="entry name" value="PHD/F-BOX CONTAINING PROTEIN"/>
    <property type="match status" value="1"/>
</dbReference>
<dbReference type="Proteomes" id="UP001159641">
    <property type="component" value="Unassembled WGS sequence"/>
</dbReference>
<evidence type="ECO:0000256" key="4">
    <source>
        <dbReference type="ARBA" id="ARBA00022964"/>
    </source>
</evidence>
<comment type="subcellular location">
    <subcellularLocation>
        <location evidence="1">Nucleus</location>
    </subcellularLocation>
</comment>
<protein>
    <recommendedName>
        <fullName evidence="10">JmjC domain-containing protein</fullName>
    </recommendedName>
</protein>
<evidence type="ECO:0000313" key="11">
    <source>
        <dbReference type="EMBL" id="KAJ8782909.1"/>
    </source>
</evidence>
<proteinExistence type="predicted"/>
<keyword evidence="6" id="KW-0408">Iron</keyword>
<dbReference type="SMART" id="SM00558">
    <property type="entry name" value="JmjC"/>
    <property type="match status" value="1"/>
</dbReference>
<evidence type="ECO:0000256" key="2">
    <source>
        <dbReference type="ARBA" id="ARBA00022723"/>
    </source>
</evidence>
<keyword evidence="12" id="KW-1185">Reference proteome</keyword>
<dbReference type="Pfam" id="PF02373">
    <property type="entry name" value="JmjC"/>
    <property type="match status" value="1"/>
</dbReference>
<dbReference type="GO" id="GO:0032452">
    <property type="term" value="F:histone demethylase activity"/>
    <property type="evidence" value="ECO:0007669"/>
    <property type="project" value="UniProtKB-ARBA"/>
</dbReference>
<evidence type="ECO:0000313" key="12">
    <source>
        <dbReference type="Proteomes" id="UP001159641"/>
    </source>
</evidence>
<evidence type="ECO:0000256" key="6">
    <source>
        <dbReference type="ARBA" id="ARBA00023004"/>
    </source>
</evidence>
<feature type="domain" description="JmjC" evidence="10">
    <location>
        <begin position="1"/>
        <end position="166"/>
    </location>
</feature>
<accession>A0AB34GTT7</accession>
<dbReference type="Pfam" id="PF17811">
    <property type="entry name" value="JHD"/>
    <property type="match status" value="1"/>
</dbReference>
<evidence type="ECO:0000256" key="8">
    <source>
        <dbReference type="ARBA" id="ARBA00023163"/>
    </source>
</evidence>
<keyword evidence="9" id="KW-0539">Nucleus</keyword>
<evidence type="ECO:0000256" key="5">
    <source>
        <dbReference type="ARBA" id="ARBA00023002"/>
    </source>
</evidence>
<keyword evidence="2" id="KW-0479">Metal-binding</keyword>
<dbReference type="InterPro" id="IPR050690">
    <property type="entry name" value="JHDM1_Histone_Demethylase"/>
</dbReference>
<keyword evidence="7" id="KW-0805">Transcription regulation</keyword>
<dbReference type="GO" id="GO:0005634">
    <property type="term" value="C:nucleus"/>
    <property type="evidence" value="ECO:0007669"/>
    <property type="project" value="UniProtKB-SubCell"/>
</dbReference>
<name>A0AB34GTT7_ESCRO</name>
<comment type="caution">
    <text evidence="11">The sequence shown here is derived from an EMBL/GenBank/DDBJ whole genome shotgun (WGS) entry which is preliminary data.</text>
</comment>
<dbReference type="FunFam" id="1.20.58.1360:FF:000003">
    <property type="entry name" value="Lysine-specific demethylase 7A"/>
    <property type="match status" value="1"/>
</dbReference>
<evidence type="ECO:0000259" key="10">
    <source>
        <dbReference type="PROSITE" id="PS51184"/>
    </source>
</evidence>